<dbReference type="GO" id="GO:0006099">
    <property type="term" value="P:tricarboxylic acid cycle"/>
    <property type="evidence" value="ECO:0007669"/>
    <property type="project" value="UniProtKB-UniPathway"/>
</dbReference>
<dbReference type="GO" id="GO:0005739">
    <property type="term" value="C:mitochondrion"/>
    <property type="evidence" value="ECO:0007669"/>
    <property type="project" value="TreeGrafter"/>
</dbReference>
<dbReference type="InterPro" id="IPR013815">
    <property type="entry name" value="ATP_grasp_subdomain_1"/>
</dbReference>
<dbReference type="Pfam" id="PF08442">
    <property type="entry name" value="ATP-grasp_2"/>
    <property type="match status" value="1"/>
</dbReference>
<dbReference type="GO" id="GO:0042709">
    <property type="term" value="C:succinate-CoA ligase complex"/>
    <property type="evidence" value="ECO:0007669"/>
    <property type="project" value="TreeGrafter"/>
</dbReference>
<evidence type="ECO:0000313" key="3">
    <source>
        <dbReference type="Proteomes" id="UP000748531"/>
    </source>
</evidence>
<dbReference type="UniPathway" id="UPA00223">
    <property type="reaction ID" value="UER00999"/>
</dbReference>
<protein>
    <submittedName>
        <fullName evidence="2">Succinate--CoA ligase [GDP-forming] subunit beta mitochondrial</fullName>
    </submittedName>
</protein>
<keyword evidence="3" id="KW-1185">Reference proteome</keyword>
<dbReference type="Gene3D" id="3.30.1490.20">
    <property type="entry name" value="ATP-grasp fold, A domain"/>
    <property type="match status" value="1"/>
</dbReference>
<dbReference type="Proteomes" id="UP000748531">
    <property type="component" value="Unassembled WGS sequence"/>
</dbReference>
<organism evidence="2 3">
    <name type="scientific">Paragonimus heterotremus</name>
    <dbReference type="NCBI Taxonomy" id="100268"/>
    <lineage>
        <taxon>Eukaryota</taxon>
        <taxon>Metazoa</taxon>
        <taxon>Spiralia</taxon>
        <taxon>Lophotrochozoa</taxon>
        <taxon>Platyhelminthes</taxon>
        <taxon>Trematoda</taxon>
        <taxon>Digenea</taxon>
        <taxon>Plagiorchiida</taxon>
        <taxon>Troglotremata</taxon>
        <taxon>Troglotrematidae</taxon>
        <taxon>Paragonimus</taxon>
    </lineage>
</organism>
<evidence type="ECO:0000259" key="1">
    <source>
        <dbReference type="Pfam" id="PF08442"/>
    </source>
</evidence>
<keyword evidence="2" id="KW-0436">Ligase</keyword>
<accession>A0A8J4WS85</accession>
<proteinExistence type="predicted"/>
<sequence>MWSISSTRLRARMPDLIRVSKRLLNLQEYQCKKLMSDYDVNVQRFMMVRKPADIDVVKNTFKVREFVIKAQILAGGRGKGVFRNGFKGGVHLTKDPNVMADITQKMLGNYLKTKQTPENGVLVNNVSLANGPMNI</sequence>
<dbReference type="InterPro" id="IPR013650">
    <property type="entry name" value="ATP-grasp_succ-CoA_synth-type"/>
</dbReference>
<dbReference type="PANTHER" id="PTHR11815:SF10">
    <property type="entry name" value="SUCCINATE--COA LIGASE [GDP-FORMING] SUBUNIT BETA, MITOCHONDRIAL"/>
    <property type="match status" value="1"/>
</dbReference>
<name>A0A8J4WS85_9TREM</name>
<evidence type="ECO:0000313" key="2">
    <source>
        <dbReference type="EMBL" id="KAF5394237.1"/>
    </source>
</evidence>
<dbReference type="GO" id="GO:0005524">
    <property type="term" value="F:ATP binding"/>
    <property type="evidence" value="ECO:0007669"/>
    <property type="project" value="InterPro"/>
</dbReference>
<feature type="domain" description="ATP-grasp fold succinyl-CoA synthetase-type" evidence="1">
    <location>
        <begin position="25"/>
        <end position="130"/>
    </location>
</feature>
<dbReference type="GO" id="GO:0004776">
    <property type="term" value="F:succinate-CoA ligase (GDP-forming) activity"/>
    <property type="evidence" value="ECO:0007669"/>
    <property type="project" value="TreeGrafter"/>
</dbReference>
<gene>
    <name evidence="2" type="ORF">PHET_11972</name>
</gene>
<dbReference type="SUPFAM" id="SSF56059">
    <property type="entry name" value="Glutathione synthetase ATP-binding domain-like"/>
    <property type="match status" value="1"/>
</dbReference>
<dbReference type="OrthoDB" id="1552at2759"/>
<dbReference type="PANTHER" id="PTHR11815">
    <property type="entry name" value="SUCCINYL-COA SYNTHETASE BETA CHAIN"/>
    <property type="match status" value="1"/>
</dbReference>
<dbReference type="Gene3D" id="3.30.470.20">
    <property type="entry name" value="ATP-grasp fold, B domain"/>
    <property type="match status" value="1"/>
</dbReference>
<reference evidence="2" key="1">
    <citation type="submission" date="2019-05" db="EMBL/GenBank/DDBJ databases">
        <title>Annotation for the trematode Paragonimus heterotremus.</title>
        <authorList>
            <person name="Choi Y.-J."/>
        </authorList>
    </citation>
    <scope>NUCLEOTIDE SEQUENCE</scope>
    <source>
        <strain evidence="2">LC</strain>
    </source>
</reference>
<dbReference type="EMBL" id="LUCH01019581">
    <property type="protein sequence ID" value="KAF5394237.1"/>
    <property type="molecule type" value="Genomic_DNA"/>
</dbReference>
<dbReference type="AlphaFoldDB" id="A0A8J4WS85"/>
<comment type="caution">
    <text evidence="2">The sequence shown here is derived from an EMBL/GenBank/DDBJ whole genome shotgun (WGS) entry which is preliminary data.</text>
</comment>
<dbReference type="GO" id="GO:0006104">
    <property type="term" value="P:succinyl-CoA metabolic process"/>
    <property type="evidence" value="ECO:0007669"/>
    <property type="project" value="TreeGrafter"/>
</dbReference>